<dbReference type="PANTHER" id="PTHR30537">
    <property type="entry name" value="HTH-TYPE TRANSCRIPTIONAL REGULATOR"/>
    <property type="match status" value="1"/>
</dbReference>
<evidence type="ECO:0000256" key="3">
    <source>
        <dbReference type="ARBA" id="ARBA00023125"/>
    </source>
</evidence>
<gene>
    <name evidence="6" type="ORF">CJ014_24615</name>
</gene>
<evidence type="ECO:0000256" key="4">
    <source>
        <dbReference type="ARBA" id="ARBA00023163"/>
    </source>
</evidence>
<keyword evidence="3" id="KW-0238">DNA-binding</keyword>
<dbReference type="SUPFAM" id="SSF46785">
    <property type="entry name" value="Winged helix' DNA-binding domain"/>
    <property type="match status" value="1"/>
</dbReference>
<dbReference type="InterPro" id="IPR036388">
    <property type="entry name" value="WH-like_DNA-bd_sf"/>
</dbReference>
<dbReference type="Pfam" id="PF00126">
    <property type="entry name" value="HTH_1"/>
    <property type="match status" value="1"/>
</dbReference>
<organism evidence="6 7">
    <name type="scientific">Pleomorphomonas carboxyditropha</name>
    <dbReference type="NCBI Taxonomy" id="2023338"/>
    <lineage>
        <taxon>Bacteria</taxon>
        <taxon>Pseudomonadati</taxon>
        <taxon>Pseudomonadota</taxon>
        <taxon>Alphaproteobacteria</taxon>
        <taxon>Hyphomicrobiales</taxon>
        <taxon>Pleomorphomonadaceae</taxon>
        <taxon>Pleomorphomonas</taxon>
    </lineage>
</organism>
<dbReference type="OrthoDB" id="5526340at2"/>
<dbReference type="InterPro" id="IPR036390">
    <property type="entry name" value="WH_DNA-bd_sf"/>
</dbReference>
<dbReference type="SUPFAM" id="SSF53850">
    <property type="entry name" value="Periplasmic binding protein-like II"/>
    <property type="match status" value="1"/>
</dbReference>
<dbReference type="PRINTS" id="PR00039">
    <property type="entry name" value="HTHLYSR"/>
</dbReference>
<dbReference type="PANTHER" id="PTHR30537:SF26">
    <property type="entry name" value="GLYCINE CLEAVAGE SYSTEM TRANSCRIPTIONAL ACTIVATOR"/>
    <property type="match status" value="1"/>
</dbReference>
<proteinExistence type="inferred from homology"/>
<dbReference type="Pfam" id="PF03466">
    <property type="entry name" value="LysR_substrate"/>
    <property type="match status" value="1"/>
</dbReference>
<evidence type="ECO:0000313" key="7">
    <source>
        <dbReference type="Proteomes" id="UP000231070"/>
    </source>
</evidence>
<dbReference type="AlphaFoldDB" id="A0A2G9WPF6"/>
<name>A0A2G9WPF6_9HYPH</name>
<reference evidence="6 7" key="1">
    <citation type="submission" date="2017-08" db="EMBL/GenBank/DDBJ databases">
        <title>Pleomorphomonas carboxidotrophicus sp. nov., a new mesophilic hydrogenogenic carboxidotroph.</title>
        <authorList>
            <person name="Esquivel-Elizondo S."/>
            <person name="Krajmalnik-Brown R."/>
            <person name="Maldonado J."/>
        </authorList>
    </citation>
    <scope>NUCLEOTIDE SEQUENCE [LARGE SCALE GENOMIC DNA]</scope>
    <source>
        <strain evidence="6 7">SVCO-16</strain>
    </source>
</reference>
<accession>A0A2G9WPF6</accession>
<dbReference type="Proteomes" id="UP000231070">
    <property type="component" value="Unassembled WGS sequence"/>
</dbReference>
<protein>
    <submittedName>
        <fullName evidence="6">LysR family transcriptional regulator</fullName>
    </submittedName>
</protein>
<comment type="caution">
    <text evidence="6">The sequence shown here is derived from an EMBL/GenBank/DDBJ whole genome shotgun (WGS) entry which is preliminary data.</text>
</comment>
<dbReference type="GO" id="GO:0006351">
    <property type="term" value="P:DNA-templated transcription"/>
    <property type="evidence" value="ECO:0007669"/>
    <property type="project" value="TreeGrafter"/>
</dbReference>
<dbReference type="RefSeq" id="WP_100083198.1">
    <property type="nucleotide sequence ID" value="NZ_NQVN01000030.1"/>
</dbReference>
<keyword evidence="2" id="KW-0805">Transcription regulation</keyword>
<feature type="domain" description="HTH lysR-type" evidence="5">
    <location>
        <begin position="7"/>
        <end position="64"/>
    </location>
</feature>
<dbReference type="Gene3D" id="3.40.190.10">
    <property type="entry name" value="Periplasmic binding protein-like II"/>
    <property type="match status" value="2"/>
</dbReference>
<comment type="similarity">
    <text evidence="1">Belongs to the LysR transcriptional regulatory family.</text>
</comment>
<dbReference type="InterPro" id="IPR058163">
    <property type="entry name" value="LysR-type_TF_proteobact-type"/>
</dbReference>
<dbReference type="EMBL" id="NQVN01000030">
    <property type="protein sequence ID" value="PIO96587.1"/>
    <property type="molecule type" value="Genomic_DNA"/>
</dbReference>
<keyword evidence="4" id="KW-0804">Transcription</keyword>
<dbReference type="PROSITE" id="PS50931">
    <property type="entry name" value="HTH_LYSR"/>
    <property type="match status" value="1"/>
</dbReference>
<keyword evidence="7" id="KW-1185">Reference proteome</keyword>
<dbReference type="GO" id="GO:0003700">
    <property type="term" value="F:DNA-binding transcription factor activity"/>
    <property type="evidence" value="ECO:0007669"/>
    <property type="project" value="InterPro"/>
</dbReference>
<dbReference type="InterPro" id="IPR000847">
    <property type="entry name" value="LysR_HTH_N"/>
</dbReference>
<dbReference type="Gene3D" id="1.10.10.10">
    <property type="entry name" value="Winged helix-like DNA-binding domain superfamily/Winged helix DNA-binding domain"/>
    <property type="match status" value="1"/>
</dbReference>
<evidence type="ECO:0000256" key="2">
    <source>
        <dbReference type="ARBA" id="ARBA00023015"/>
    </source>
</evidence>
<dbReference type="InterPro" id="IPR005119">
    <property type="entry name" value="LysR_subst-bd"/>
</dbReference>
<sequence>MARDLLPSIGALVAFESAARHLSFSRAAAELHLTQGAISRQVRELETRLGLPLFERINQRVFLTDAGEAYRLEVARILAGLSAATERTMASAGGAEVLNLAVLPTFAARWLVPRLPKFLAGHPQASVNFAVRNEPFSFTDVPLDAAIHFGEPTWPGAVCEFLCIEEVYPVAAPMVRDRFGLTNVAAIPRAPLLHQSSRPTAWADWFAAEGLPTAGAYRGSRFDQFSMIAEAAVAGLGVALMPRFMIEGELASGHLALLTERPLDAGKAYWFVYPEARVRSRIVRSFGDWLRVEAAVPASPPAGV</sequence>
<evidence type="ECO:0000256" key="1">
    <source>
        <dbReference type="ARBA" id="ARBA00009437"/>
    </source>
</evidence>
<evidence type="ECO:0000259" key="5">
    <source>
        <dbReference type="PROSITE" id="PS50931"/>
    </source>
</evidence>
<dbReference type="FunFam" id="1.10.10.10:FF:000001">
    <property type="entry name" value="LysR family transcriptional regulator"/>
    <property type="match status" value="1"/>
</dbReference>
<evidence type="ECO:0000313" key="6">
    <source>
        <dbReference type="EMBL" id="PIO96587.1"/>
    </source>
</evidence>
<dbReference type="GO" id="GO:0043565">
    <property type="term" value="F:sequence-specific DNA binding"/>
    <property type="evidence" value="ECO:0007669"/>
    <property type="project" value="TreeGrafter"/>
</dbReference>